<dbReference type="EMBL" id="NRSG01000045">
    <property type="protein sequence ID" value="MBK1658289.1"/>
    <property type="molecule type" value="Genomic_DNA"/>
</dbReference>
<proteinExistence type="predicted"/>
<evidence type="ECO:0008006" key="3">
    <source>
        <dbReference type="Google" id="ProtNLM"/>
    </source>
</evidence>
<organism evidence="1 2">
    <name type="scientific">Paracraurococcus ruber</name>
    <dbReference type="NCBI Taxonomy" id="77675"/>
    <lineage>
        <taxon>Bacteria</taxon>
        <taxon>Pseudomonadati</taxon>
        <taxon>Pseudomonadota</taxon>
        <taxon>Alphaproteobacteria</taxon>
        <taxon>Acetobacterales</taxon>
        <taxon>Roseomonadaceae</taxon>
        <taxon>Paracraurococcus</taxon>
    </lineage>
</organism>
<dbReference type="Gene3D" id="3.40.50.150">
    <property type="entry name" value="Vaccinia Virus protein VP39"/>
    <property type="match status" value="1"/>
</dbReference>
<keyword evidence="2" id="KW-1185">Reference proteome</keyword>
<evidence type="ECO:0000313" key="1">
    <source>
        <dbReference type="EMBL" id="MBK1658289.1"/>
    </source>
</evidence>
<reference evidence="1 2" key="1">
    <citation type="journal article" date="2020" name="Microorganisms">
        <title>Osmotic Adaptation and Compatible Solute Biosynthesis of Phototrophic Bacteria as Revealed from Genome Analyses.</title>
        <authorList>
            <person name="Imhoff J.F."/>
            <person name="Rahn T."/>
            <person name="Kunzel S."/>
            <person name="Keller A."/>
            <person name="Neulinger S.C."/>
        </authorList>
    </citation>
    <scope>NUCLEOTIDE SEQUENCE [LARGE SCALE GENOMIC DNA]</scope>
    <source>
        <strain evidence="1 2">DSM 15382</strain>
    </source>
</reference>
<gene>
    <name evidence="1" type="ORF">CKO45_08605</name>
</gene>
<evidence type="ECO:0000313" key="2">
    <source>
        <dbReference type="Proteomes" id="UP000697995"/>
    </source>
</evidence>
<protein>
    <recommendedName>
        <fullName evidence="3">Asparagine synthase</fullName>
    </recommendedName>
</protein>
<dbReference type="PANTHER" id="PTHR40036:SF1">
    <property type="entry name" value="MACROCIN O-METHYLTRANSFERASE"/>
    <property type="match status" value="1"/>
</dbReference>
<dbReference type="SUPFAM" id="SSF53335">
    <property type="entry name" value="S-adenosyl-L-methionine-dependent methyltransferases"/>
    <property type="match status" value="1"/>
</dbReference>
<dbReference type="PANTHER" id="PTHR40036">
    <property type="entry name" value="MACROCIN O-METHYLTRANSFERASE"/>
    <property type="match status" value="1"/>
</dbReference>
<dbReference type="InterPro" id="IPR008884">
    <property type="entry name" value="TylF_MeTrfase"/>
</dbReference>
<sequence length="283" mass="31151">MAWCCSAPGGPWDGRRARRRRCCTACRPASPPRCCGAAGPPDRSPDRNAPMLKPLKRAVLLAMLSPLARSVMRERLTMLGARKMLRLERAATTLRRRGVAGDFVEFGLALGGSGILLARHARRDGRQFHGFDVFGMIPPPTSEKDDATSKARYEEIAAGKSKGIGDDIYYGYLPNLFDVVSGSFARHGVPVDGQAVVLHKGLFEETLPHYANRPVALAHVDCDWYDPAKLVLTTLADRVPSGGVIIMDDYHAYGGARTATEEFLRERDDYALEDGDNVILRRR</sequence>
<dbReference type="Pfam" id="PF05711">
    <property type="entry name" value="TylF"/>
    <property type="match status" value="1"/>
</dbReference>
<accession>A0ABS1CUV7</accession>
<dbReference type="Proteomes" id="UP000697995">
    <property type="component" value="Unassembled WGS sequence"/>
</dbReference>
<dbReference type="InterPro" id="IPR029063">
    <property type="entry name" value="SAM-dependent_MTases_sf"/>
</dbReference>
<name>A0ABS1CUV7_9PROT</name>
<comment type="caution">
    <text evidence="1">The sequence shown here is derived from an EMBL/GenBank/DDBJ whole genome shotgun (WGS) entry which is preliminary data.</text>
</comment>